<evidence type="ECO:0000313" key="9">
    <source>
        <dbReference type="EMBL" id="AWN40510.1"/>
    </source>
</evidence>
<dbReference type="RefSeq" id="WP_109888714.1">
    <property type="nucleotide sequence ID" value="NZ_CP029550.1"/>
</dbReference>
<gene>
    <name evidence="9" type="ORF">DK389_08180</name>
</gene>
<evidence type="ECO:0000256" key="5">
    <source>
        <dbReference type="ARBA" id="ARBA00022801"/>
    </source>
</evidence>
<keyword evidence="6" id="KW-0119">Carbohydrate metabolism</keyword>
<dbReference type="Pfam" id="PF00483">
    <property type="entry name" value="NTP_transferase"/>
    <property type="match status" value="1"/>
</dbReference>
<accession>A0A2U8W4S1</accession>
<dbReference type="InterPro" id="IPR004446">
    <property type="entry name" value="Heptose_bisP_phosphatase"/>
</dbReference>
<evidence type="ECO:0000256" key="6">
    <source>
        <dbReference type="ARBA" id="ARBA00023277"/>
    </source>
</evidence>
<dbReference type="PANTHER" id="PTHR42891">
    <property type="entry name" value="D-GLYCERO-BETA-D-MANNO-HEPTOSE-1,7-BISPHOSPHATE 7-PHOSPHATASE"/>
    <property type="match status" value="1"/>
</dbReference>
<dbReference type="GO" id="GO:0005737">
    <property type="term" value="C:cytoplasm"/>
    <property type="evidence" value="ECO:0007669"/>
    <property type="project" value="UniProtKB-SubCell"/>
</dbReference>
<dbReference type="SUPFAM" id="SSF53448">
    <property type="entry name" value="Nucleotide-diphospho-sugar transferases"/>
    <property type="match status" value="1"/>
</dbReference>
<keyword evidence="4" id="KW-0479">Metal-binding</keyword>
<dbReference type="InterPro" id="IPR029044">
    <property type="entry name" value="Nucleotide-diphossugar_trans"/>
</dbReference>
<dbReference type="InterPro" id="IPR005835">
    <property type="entry name" value="NTP_transferase_dom"/>
</dbReference>
<dbReference type="NCBIfam" id="TIGR01662">
    <property type="entry name" value="HAD-SF-IIIA"/>
    <property type="match status" value="1"/>
</dbReference>
<comment type="subcellular location">
    <subcellularLocation>
        <location evidence="1">Cytoplasm</location>
    </subcellularLocation>
</comment>
<dbReference type="Gene3D" id="3.40.50.1000">
    <property type="entry name" value="HAD superfamily/HAD-like"/>
    <property type="match status" value="1"/>
</dbReference>
<keyword evidence="10" id="KW-1185">Reference proteome</keyword>
<dbReference type="SUPFAM" id="SSF56784">
    <property type="entry name" value="HAD-like"/>
    <property type="match status" value="1"/>
</dbReference>
<dbReference type="Gene3D" id="3.90.550.10">
    <property type="entry name" value="Spore Coat Polysaccharide Biosynthesis Protein SpsA, Chain A"/>
    <property type="match status" value="1"/>
</dbReference>
<dbReference type="InterPro" id="IPR023214">
    <property type="entry name" value="HAD_sf"/>
</dbReference>
<evidence type="ECO:0000256" key="2">
    <source>
        <dbReference type="ARBA" id="ARBA00005628"/>
    </source>
</evidence>
<dbReference type="PANTHER" id="PTHR42891:SF1">
    <property type="entry name" value="D-GLYCERO-BETA-D-MANNO-HEPTOSE-1,7-BISPHOSPHATE 7-PHOSPHATASE"/>
    <property type="match status" value="1"/>
</dbReference>
<comment type="similarity">
    <text evidence="2">Belongs to the GmhB family.</text>
</comment>
<dbReference type="Proteomes" id="UP000245926">
    <property type="component" value="Chromosome"/>
</dbReference>
<keyword evidence="3" id="KW-0963">Cytoplasm</keyword>
<evidence type="ECO:0000256" key="7">
    <source>
        <dbReference type="ARBA" id="ARBA00031828"/>
    </source>
</evidence>
<dbReference type="GO" id="GO:0046872">
    <property type="term" value="F:metal ion binding"/>
    <property type="evidence" value="ECO:0007669"/>
    <property type="project" value="UniProtKB-KW"/>
</dbReference>
<organism evidence="9 10">
    <name type="scientific">Methylobacterium durans</name>
    <dbReference type="NCBI Taxonomy" id="2202825"/>
    <lineage>
        <taxon>Bacteria</taxon>
        <taxon>Pseudomonadati</taxon>
        <taxon>Pseudomonadota</taxon>
        <taxon>Alphaproteobacteria</taxon>
        <taxon>Hyphomicrobiales</taxon>
        <taxon>Methylobacteriaceae</taxon>
        <taxon>Methylobacterium</taxon>
    </lineage>
</organism>
<evidence type="ECO:0000256" key="3">
    <source>
        <dbReference type="ARBA" id="ARBA00022490"/>
    </source>
</evidence>
<evidence type="ECO:0000256" key="4">
    <source>
        <dbReference type="ARBA" id="ARBA00022723"/>
    </source>
</evidence>
<evidence type="ECO:0000259" key="8">
    <source>
        <dbReference type="Pfam" id="PF00483"/>
    </source>
</evidence>
<evidence type="ECO:0000313" key="10">
    <source>
        <dbReference type="Proteomes" id="UP000245926"/>
    </source>
</evidence>
<evidence type="ECO:0000256" key="1">
    <source>
        <dbReference type="ARBA" id="ARBA00004496"/>
    </source>
</evidence>
<keyword evidence="5" id="KW-0378">Hydrolase</keyword>
<dbReference type="InterPro" id="IPR006543">
    <property type="entry name" value="Histidinol-phos"/>
</dbReference>
<name>A0A2U8W4S1_9HYPH</name>
<dbReference type="EMBL" id="CP029550">
    <property type="protein sequence ID" value="AWN40510.1"/>
    <property type="molecule type" value="Genomic_DNA"/>
</dbReference>
<dbReference type="KEGG" id="mets:DK389_08180"/>
<dbReference type="NCBIfam" id="TIGR01656">
    <property type="entry name" value="Histidinol-ppas"/>
    <property type="match status" value="1"/>
</dbReference>
<dbReference type="GO" id="GO:0016791">
    <property type="term" value="F:phosphatase activity"/>
    <property type="evidence" value="ECO:0007669"/>
    <property type="project" value="InterPro"/>
</dbReference>
<dbReference type="CDD" id="cd07503">
    <property type="entry name" value="HAD_HisB-N"/>
    <property type="match status" value="1"/>
</dbReference>
<protein>
    <recommendedName>
        <fullName evidence="7">D,D-heptose 1,7-bisphosphate phosphatase</fullName>
    </recommendedName>
</protein>
<sequence length="405" mass="44066">MRLRQAAILCGGLGSRLGDLTRDTPKPLLPVGDRPFLEILVQDLTRYGIEEILLLASYRFECVEAFAGTLPARLGRPVTVTLSIEPERAGTAGALLHARDRLDDEFVLLNGDTLFDVDLIALRNLRGRTPAVTAAVALREGARSGRYDTVELSGDRVARFGGAAAQDGPALINGGVYAMGRSILEDLPSHGSLERDVLPRLARDGQLRGLAAEGFFLDIGLPADFAKAQTLIPAHRRRPAAFLDRDGVLNYDFGHVGTVDRFVWVDGAPEAIRMLNAAGYHVFVVTNQAGIAKGFYTEAAYHRLGRHIRDELAAVGARIDDERHCPDHPEAELARYRRVSNRRKPSPGMLLELLDTWPVDVARSFLIGDGTSDLLAAEAAGIRGHLFEGGRLDDFVRRLLAADAA</sequence>
<reference evidence="10" key="1">
    <citation type="submission" date="2018-05" db="EMBL/GenBank/DDBJ databases">
        <title>Complete Genome Sequence of Methylobacterium sp. 17SD2-17.</title>
        <authorList>
            <person name="Srinivasan S."/>
        </authorList>
    </citation>
    <scope>NUCLEOTIDE SEQUENCE [LARGE SCALE GENOMIC DNA]</scope>
    <source>
        <strain evidence="10">17SD2-17</strain>
    </source>
</reference>
<dbReference type="InterPro" id="IPR036412">
    <property type="entry name" value="HAD-like_sf"/>
</dbReference>
<dbReference type="Pfam" id="PF13242">
    <property type="entry name" value="Hydrolase_like"/>
    <property type="match status" value="1"/>
</dbReference>
<dbReference type="OrthoDB" id="9814110at2"/>
<feature type="domain" description="Nucleotidyl transferase" evidence="8">
    <location>
        <begin position="6"/>
        <end position="231"/>
    </location>
</feature>
<dbReference type="GO" id="GO:0005975">
    <property type="term" value="P:carbohydrate metabolic process"/>
    <property type="evidence" value="ECO:0007669"/>
    <property type="project" value="InterPro"/>
</dbReference>
<proteinExistence type="inferred from homology"/>
<dbReference type="InterPro" id="IPR006549">
    <property type="entry name" value="HAD-SF_hydro_IIIA"/>
</dbReference>
<dbReference type="AlphaFoldDB" id="A0A2U8W4S1"/>